<reference evidence="1 2" key="1">
    <citation type="journal article" date="2011" name="PLoS Pathog.">
        <title>Genomic and proteomic analyses of the fungus Arthrobotrys oligospora provide insights into nematode-trap formation.</title>
        <authorList>
            <person name="Yang J."/>
            <person name="Wang L."/>
            <person name="Ji X."/>
            <person name="Feng Y."/>
            <person name="Li X."/>
            <person name="Zou C."/>
            <person name="Xu J."/>
            <person name="Ren Y."/>
            <person name="Mi Q."/>
            <person name="Wu J."/>
            <person name="Liu S."/>
            <person name="Liu Y."/>
            <person name="Huang X."/>
            <person name="Wang H."/>
            <person name="Niu X."/>
            <person name="Li J."/>
            <person name="Liang L."/>
            <person name="Luo Y."/>
            <person name="Ji K."/>
            <person name="Zhou W."/>
            <person name="Yu Z."/>
            <person name="Li G."/>
            <person name="Liu Y."/>
            <person name="Li L."/>
            <person name="Qiao M."/>
            <person name="Feng L."/>
            <person name="Zhang K.-Q."/>
        </authorList>
    </citation>
    <scope>NUCLEOTIDE SEQUENCE [LARGE SCALE GENOMIC DNA]</scope>
    <source>
        <strain evidence="2">ATCC 24927 / CBS 115.81 / DSM 1491</strain>
    </source>
</reference>
<dbReference type="Proteomes" id="UP000008784">
    <property type="component" value="Unassembled WGS sequence"/>
</dbReference>
<dbReference type="RefSeq" id="XP_011118106.1">
    <property type="nucleotide sequence ID" value="XM_011119804.1"/>
</dbReference>
<dbReference type="GeneID" id="22889036"/>
<evidence type="ECO:0000313" key="1">
    <source>
        <dbReference type="EMBL" id="EGX53234.1"/>
    </source>
</evidence>
<dbReference type="EMBL" id="ADOT01000013">
    <property type="protein sequence ID" value="EGX53234.1"/>
    <property type="molecule type" value="Genomic_DNA"/>
</dbReference>
<protein>
    <submittedName>
        <fullName evidence="1">Uncharacterized protein</fullName>
    </submittedName>
</protein>
<name>G1X0U4_ARTOA</name>
<accession>G1X0U4</accession>
<dbReference type="AlphaFoldDB" id="G1X0U4"/>
<dbReference type="OrthoDB" id="10411174at2759"/>
<proteinExistence type="predicted"/>
<comment type="caution">
    <text evidence="1">The sequence shown here is derived from an EMBL/GenBank/DDBJ whole genome shotgun (WGS) entry which is preliminary data.</text>
</comment>
<evidence type="ECO:0000313" key="2">
    <source>
        <dbReference type="Proteomes" id="UP000008784"/>
    </source>
</evidence>
<sequence length="184" mass="21414">MPRIYYPWPSTSPPAPSPHTLVFRIGRIRWWDFCHENGSVRHYSFRTSSASDFKEHNDKTIRRIIDLGDVAGLYNPKTKVYIEFTGTDGDETDVSPIKDLSEEDVIWETVYAGDDGPLWTYSFRMLFSAAQADTPSIPSLLHDDIKNGYYLPTWRESFLRSWKCFWCMAPKVPQETPDHKKKDD</sequence>
<dbReference type="InParanoid" id="G1X0U4"/>
<gene>
    <name evidence="1" type="ORF">AOL_s00006g495</name>
</gene>
<organism evidence="1 2">
    <name type="scientific">Arthrobotrys oligospora (strain ATCC 24927 / CBS 115.81 / DSM 1491)</name>
    <name type="common">Nematode-trapping fungus</name>
    <name type="synonym">Didymozoophaga oligospora</name>
    <dbReference type="NCBI Taxonomy" id="756982"/>
    <lineage>
        <taxon>Eukaryota</taxon>
        <taxon>Fungi</taxon>
        <taxon>Dikarya</taxon>
        <taxon>Ascomycota</taxon>
        <taxon>Pezizomycotina</taxon>
        <taxon>Orbiliomycetes</taxon>
        <taxon>Orbiliales</taxon>
        <taxon>Orbiliaceae</taxon>
        <taxon>Orbilia</taxon>
        <taxon>Orbilia oligospora</taxon>
    </lineage>
</organism>
<keyword evidence="2" id="KW-1185">Reference proteome</keyword>
<dbReference type="HOGENOM" id="CLU_1467831_0_0_1"/>